<name>A0AAD7B8J5_9AGAR</name>
<dbReference type="Proteomes" id="UP001221142">
    <property type="component" value="Unassembled WGS sequence"/>
</dbReference>
<organism evidence="1 2">
    <name type="scientific">Roridomyces roridus</name>
    <dbReference type="NCBI Taxonomy" id="1738132"/>
    <lineage>
        <taxon>Eukaryota</taxon>
        <taxon>Fungi</taxon>
        <taxon>Dikarya</taxon>
        <taxon>Basidiomycota</taxon>
        <taxon>Agaricomycotina</taxon>
        <taxon>Agaricomycetes</taxon>
        <taxon>Agaricomycetidae</taxon>
        <taxon>Agaricales</taxon>
        <taxon>Marasmiineae</taxon>
        <taxon>Mycenaceae</taxon>
        <taxon>Roridomyces</taxon>
    </lineage>
</organism>
<feature type="non-terminal residue" evidence="1">
    <location>
        <position position="1"/>
    </location>
</feature>
<evidence type="ECO:0000313" key="1">
    <source>
        <dbReference type="EMBL" id="KAJ7614047.1"/>
    </source>
</evidence>
<protein>
    <submittedName>
        <fullName evidence="1">Uncharacterized protein</fullName>
    </submittedName>
</protein>
<keyword evidence="2" id="KW-1185">Reference proteome</keyword>
<dbReference type="EMBL" id="JARKIF010000027">
    <property type="protein sequence ID" value="KAJ7614047.1"/>
    <property type="molecule type" value="Genomic_DNA"/>
</dbReference>
<dbReference type="AlphaFoldDB" id="A0AAD7B8J5"/>
<feature type="non-terminal residue" evidence="1">
    <location>
        <position position="88"/>
    </location>
</feature>
<reference evidence="1" key="1">
    <citation type="submission" date="2023-03" db="EMBL/GenBank/DDBJ databases">
        <title>Massive genome expansion in bonnet fungi (Mycena s.s.) driven by repeated elements and novel gene families across ecological guilds.</title>
        <authorList>
            <consortium name="Lawrence Berkeley National Laboratory"/>
            <person name="Harder C.B."/>
            <person name="Miyauchi S."/>
            <person name="Viragh M."/>
            <person name="Kuo A."/>
            <person name="Thoen E."/>
            <person name="Andreopoulos B."/>
            <person name="Lu D."/>
            <person name="Skrede I."/>
            <person name="Drula E."/>
            <person name="Henrissat B."/>
            <person name="Morin E."/>
            <person name="Kohler A."/>
            <person name="Barry K."/>
            <person name="LaButti K."/>
            <person name="Morin E."/>
            <person name="Salamov A."/>
            <person name="Lipzen A."/>
            <person name="Mereny Z."/>
            <person name="Hegedus B."/>
            <person name="Baldrian P."/>
            <person name="Stursova M."/>
            <person name="Weitz H."/>
            <person name="Taylor A."/>
            <person name="Grigoriev I.V."/>
            <person name="Nagy L.G."/>
            <person name="Martin F."/>
            <person name="Kauserud H."/>
        </authorList>
    </citation>
    <scope>NUCLEOTIDE SEQUENCE</scope>
    <source>
        <strain evidence="1">9284</strain>
    </source>
</reference>
<evidence type="ECO:0000313" key="2">
    <source>
        <dbReference type="Proteomes" id="UP001221142"/>
    </source>
</evidence>
<proteinExistence type="predicted"/>
<sequence length="88" mass="9745">ELCKVPRGQLMRKQVSAEKTKDVLDFATKKLADRFNSIIAGIHVLGMHADHAAGPLNVQARILTPPRLKYGARSRQLTITPRDGAWTV</sequence>
<accession>A0AAD7B8J5</accession>
<gene>
    <name evidence="1" type="ORF">FB45DRAFT_724323</name>
</gene>
<comment type="caution">
    <text evidence="1">The sequence shown here is derived from an EMBL/GenBank/DDBJ whole genome shotgun (WGS) entry which is preliminary data.</text>
</comment>